<name>A0A0E2Z2R1_9GAMM</name>
<comment type="caution">
    <text evidence="3">Lacks conserved residue(s) required for the propagation of feature annotation.</text>
</comment>
<dbReference type="Gene3D" id="3.40.50.720">
    <property type="entry name" value="NAD(P)-binding Rossmann-like Domain"/>
    <property type="match status" value="1"/>
</dbReference>
<keyword evidence="3" id="KW-0028">Amino-acid biosynthesis</keyword>
<dbReference type="AlphaFoldDB" id="A0A0E2Z2R1"/>
<evidence type="ECO:0000313" key="6">
    <source>
        <dbReference type="EMBL" id="KFI17840.1"/>
    </source>
</evidence>
<dbReference type="Pfam" id="PF07991">
    <property type="entry name" value="KARI_N"/>
    <property type="match status" value="1"/>
</dbReference>
<dbReference type="InterPro" id="IPR036291">
    <property type="entry name" value="NAD(P)-bd_dom_sf"/>
</dbReference>
<organism evidence="6 7">
    <name type="scientific">Nitrosococcus oceani C-27</name>
    <dbReference type="NCBI Taxonomy" id="314279"/>
    <lineage>
        <taxon>Bacteria</taxon>
        <taxon>Pseudomonadati</taxon>
        <taxon>Pseudomonadota</taxon>
        <taxon>Gammaproteobacteria</taxon>
        <taxon>Chromatiales</taxon>
        <taxon>Chromatiaceae</taxon>
        <taxon>Nitrosococcus</taxon>
    </lineage>
</organism>
<gene>
    <name evidence="6" type="ORF">IB75_18110</name>
</gene>
<sequence length="81" mass="8521">GQVTPREDLDVIMIAPKGPGHLVRSTYTQGGGVPSLIAVHQDKSGHARDLALSYAAANGGTRGGVIETTFREETETDLFGE</sequence>
<feature type="domain" description="KARI N-terminal Rossmann" evidence="4">
    <location>
        <begin position="1"/>
        <end position="68"/>
    </location>
</feature>
<keyword evidence="1 3" id="KW-0560">Oxidoreductase</keyword>
<reference evidence="6 7" key="1">
    <citation type="submission" date="2014-07" db="EMBL/GenBank/DDBJ databases">
        <title>Comparative analysis of Nitrosococcus oceani genome inventories of strains from Pacific and Atlantic gyres.</title>
        <authorList>
            <person name="Lim C.K."/>
            <person name="Wang L."/>
            <person name="Sayavedra-Soto L.A."/>
            <person name="Klotz M.G."/>
        </authorList>
    </citation>
    <scope>NUCLEOTIDE SEQUENCE [LARGE SCALE GENOMIC DNA]</scope>
    <source>
        <strain evidence="6 7">C-27</strain>
    </source>
</reference>
<evidence type="ECO:0000259" key="5">
    <source>
        <dbReference type="PROSITE" id="PS51851"/>
    </source>
</evidence>
<dbReference type="SUPFAM" id="SSF51735">
    <property type="entry name" value="NAD(P)-binding Rossmann-fold domains"/>
    <property type="match status" value="1"/>
</dbReference>
<feature type="domain" description="KARI C-terminal knotted" evidence="5">
    <location>
        <begin position="69"/>
        <end position="81"/>
    </location>
</feature>
<feature type="binding site" evidence="3">
    <location>
        <position position="77"/>
    </location>
    <ligand>
        <name>Mg(2+)</name>
        <dbReference type="ChEBI" id="CHEBI:18420"/>
        <label>1</label>
    </ligand>
</feature>
<comment type="similarity">
    <text evidence="3">Belongs to the ketol-acid reductoisomerase family.</text>
</comment>
<dbReference type="PROSITE" id="PS51850">
    <property type="entry name" value="KARI_N"/>
    <property type="match status" value="1"/>
</dbReference>
<feature type="binding site" evidence="3">
    <location>
        <position position="81"/>
    </location>
    <ligand>
        <name>Mg(2+)</name>
        <dbReference type="ChEBI" id="CHEBI:18420"/>
        <label>1</label>
    </ligand>
</feature>
<protein>
    <submittedName>
        <fullName evidence="6">Ketol-acid reductoisomerase</fullName>
        <ecNumber evidence="6">1.1.1.86</ecNumber>
    </submittedName>
</protein>
<dbReference type="InterPro" id="IPR000506">
    <property type="entry name" value="KARI_C"/>
</dbReference>
<accession>A0A0E2Z2R1</accession>
<dbReference type="InterPro" id="IPR013023">
    <property type="entry name" value="KARI"/>
</dbReference>
<comment type="caution">
    <text evidence="6">The sequence shown here is derived from an EMBL/GenBank/DDBJ whole genome shotgun (WGS) entry which is preliminary data.</text>
</comment>
<dbReference type="GO" id="GO:0009097">
    <property type="term" value="P:isoleucine biosynthetic process"/>
    <property type="evidence" value="ECO:0007669"/>
    <property type="project" value="UniProtKB-UniRule"/>
</dbReference>
<dbReference type="PANTHER" id="PTHR21371">
    <property type="entry name" value="KETOL-ACID REDUCTOISOMERASE, MITOCHONDRIAL"/>
    <property type="match status" value="1"/>
</dbReference>
<dbReference type="GO" id="GO:0046872">
    <property type="term" value="F:metal ion binding"/>
    <property type="evidence" value="ECO:0007669"/>
    <property type="project" value="UniProtKB-UniRule"/>
</dbReference>
<dbReference type="PANTHER" id="PTHR21371:SF1">
    <property type="entry name" value="KETOL-ACID REDUCTOISOMERASE, MITOCHONDRIAL"/>
    <property type="match status" value="1"/>
</dbReference>
<feature type="non-terminal residue" evidence="6">
    <location>
        <position position="1"/>
    </location>
</feature>
<dbReference type="GO" id="GO:0016853">
    <property type="term" value="F:isomerase activity"/>
    <property type="evidence" value="ECO:0007669"/>
    <property type="project" value="UniProtKB-KW"/>
</dbReference>
<proteinExistence type="inferred from homology"/>
<dbReference type="GO" id="GO:0004455">
    <property type="term" value="F:ketol-acid reductoisomerase activity"/>
    <property type="evidence" value="ECO:0007669"/>
    <property type="project" value="UniProtKB-UniRule"/>
</dbReference>
<feature type="non-terminal residue" evidence="6">
    <location>
        <position position="81"/>
    </location>
</feature>
<keyword evidence="3" id="KW-0479">Metal-binding</keyword>
<evidence type="ECO:0000256" key="2">
    <source>
        <dbReference type="ARBA" id="ARBA00029440"/>
    </source>
</evidence>
<evidence type="ECO:0000256" key="1">
    <source>
        <dbReference type="ARBA" id="ARBA00023002"/>
    </source>
</evidence>
<dbReference type="PROSITE" id="PS51851">
    <property type="entry name" value="KARI_C"/>
    <property type="match status" value="1"/>
</dbReference>
<dbReference type="GO" id="GO:0009099">
    <property type="term" value="P:L-valine biosynthetic process"/>
    <property type="evidence" value="ECO:0007669"/>
    <property type="project" value="UniProtKB-UniRule"/>
</dbReference>
<dbReference type="EMBL" id="JPGN01000441">
    <property type="protein sequence ID" value="KFI17840.1"/>
    <property type="molecule type" value="Genomic_DNA"/>
</dbReference>
<dbReference type="GO" id="GO:0005829">
    <property type="term" value="C:cytosol"/>
    <property type="evidence" value="ECO:0007669"/>
    <property type="project" value="TreeGrafter"/>
</dbReference>
<keyword evidence="3" id="KW-0460">Magnesium</keyword>
<dbReference type="EC" id="1.1.1.86" evidence="6"/>
<evidence type="ECO:0000259" key="4">
    <source>
        <dbReference type="PROSITE" id="PS51850"/>
    </source>
</evidence>
<comment type="pathway">
    <text evidence="2">Amino-acid biosynthesis.</text>
</comment>
<evidence type="ECO:0000256" key="3">
    <source>
        <dbReference type="PROSITE-ProRule" id="PRU01198"/>
    </source>
</evidence>
<keyword evidence="3" id="KW-0100">Branched-chain amino acid biosynthesis</keyword>
<dbReference type="InterPro" id="IPR013116">
    <property type="entry name" value="KARI_N"/>
</dbReference>
<feature type="binding site" evidence="3">
    <location>
        <position position="77"/>
    </location>
    <ligand>
        <name>Mg(2+)</name>
        <dbReference type="ChEBI" id="CHEBI:18420"/>
        <label>2</label>
    </ligand>
</feature>
<dbReference type="Proteomes" id="UP000028839">
    <property type="component" value="Unassembled WGS sequence"/>
</dbReference>
<keyword evidence="6" id="KW-0413">Isomerase</keyword>
<evidence type="ECO:0000313" key="7">
    <source>
        <dbReference type="Proteomes" id="UP000028839"/>
    </source>
</evidence>